<dbReference type="PATRIC" id="fig|795797.18.peg.19"/>
<dbReference type="STRING" id="795797.HacjB3_00095"/>
<organism evidence="1 2">
    <name type="scientific">Halalkalicoccus jeotgali (strain DSM 18796 / CECT 7217 / JCM 14584 / KCTC 4019 / B3)</name>
    <dbReference type="NCBI Taxonomy" id="795797"/>
    <lineage>
        <taxon>Archaea</taxon>
        <taxon>Methanobacteriati</taxon>
        <taxon>Methanobacteriota</taxon>
        <taxon>Stenosarchaea group</taxon>
        <taxon>Halobacteria</taxon>
        <taxon>Halobacteriales</taxon>
        <taxon>Halococcaceae</taxon>
        <taxon>Halalkalicoccus</taxon>
    </lineage>
</organism>
<dbReference type="EMBL" id="CP002062">
    <property type="protein sequence ID" value="ADJ13412.1"/>
    <property type="molecule type" value="Genomic_DNA"/>
</dbReference>
<dbReference type="Proteomes" id="UP000000390">
    <property type="component" value="Chromosome"/>
</dbReference>
<proteinExistence type="predicted"/>
<protein>
    <submittedName>
        <fullName evidence="1">Uncharacterized protein</fullName>
    </submittedName>
</protein>
<dbReference type="eggNOG" id="arCOG01305">
    <property type="taxonomic scope" value="Archaea"/>
</dbReference>
<dbReference type="AlphaFoldDB" id="D8J3S1"/>
<gene>
    <name evidence="1" type="ordered locus">HacjB3_00095</name>
</gene>
<reference evidence="1 2" key="1">
    <citation type="journal article" date="2010" name="J. Bacteriol.">
        <title>Complete genome sequence of Halalkalicoccus jeotgali B3(T), an extremely halophilic archaeon.</title>
        <authorList>
            <person name="Roh S.W."/>
            <person name="Nam Y.D."/>
            <person name="Nam S.H."/>
            <person name="Choi S.H."/>
            <person name="Park H.S."/>
            <person name="Bae J.W."/>
        </authorList>
    </citation>
    <scope>NUCLEOTIDE SEQUENCE [LARGE SCALE GENOMIC DNA]</scope>
    <source>
        <strain evidence="2">DSM 18796 / CECT 7217 / JCM 14584 / KCTC 4019 / B3</strain>
    </source>
</reference>
<dbReference type="InterPro" id="IPR049173">
    <property type="entry name" value="NucS_N_sf"/>
</dbReference>
<evidence type="ECO:0000313" key="1">
    <source>
        <dbReference type="EMBL" id="ADJ13412.1"/>
    </source>
</evidence>
<dbReference type="KEGG" id="hje:HacjB3_00095"/>
<sequence length="248" mass="26685">MYGRRTNRPMSDADTLSVFAGDCLVHTDDGTHRGEVIVLLKPDNTVLVHDTDGYQPVAWLTRADSVARTRNGGFSVTAIAGEKTLRVESESAYGFGEYPGSQAGIPVGDCPDCQRALVRAGGVVSCLGCENRFGLPDGASVLDGRCECGLPRMAVARGDRFELCLSRECEPLDGIVKERFDREWDCPDCGGPLRVLRRGGLLAGCENYPDCEVGYVIPDGTVIGKCDCGLPRFETPRGRRCLDSACTG</sequence>
<dbReference type="Gene3D" id="2.70.180.20">
    <property type="match status" value="1"/>
</dbReference>
<name>D8J3S1_HALJB</name>
<dbReference type="HOGENOM" id="CLU_1131576_0_0_2"/>
<accession>D8J3S1</accession>
<evidence type="ECO:0000313" key="2">
    <source>
        <dbReference type="Proteomes" id="UP000000390"/>
    </source>
</evidence>